<comment type="caution">
    <text evidence="2">The sequence shown here is derived from an EMBL/GenBank/DDBJ whole genome shotgun (WGS) entry which is preliminary data.</text>
</comment>
<dbReference type="Pfam" id="PF01863">
    <property type="entry name" value="YgjP-like"/>
    <property type="match status" value="1"/>
</dbReference>
<dbReference type="InterPro" id="IPR053136">
    <property type="entry name" value="UTP_pyrophosphatase-like"/>
</dbReference>
<dbReference type="Gene3D" id="3.30.2010.10">
    <property type="entry name" value="Metalloproteases ('zincins'), catalytic domain"/>
    <property type="match status" value="1"/>
</dbReference>
<name>A0ABN1EBA0_9GAMM</name>
<dbReference type="GO" id="GO:0008237">
    <property type="term" value="F:metallopeptidase activity"/>
    <property type="evidence" value="ECO:0007669"/>
    <property type="project" value="UniProtKB-KW"/>
</dbReference>
<keyword evidence="2" id="KW-0645">Protease</keyword>
<accession>A0ABN1EBA0</accession>
<dbReference type="EMBL" id="BAAAEO010000006">
    <property type="protein sequence ID" value="GAA0562833.1"/>
    <property type="molecule type" value="Genomic_DNA"/>
</dbReference>
<evidence type="ECO:0000313" key="3">
    <source>
        <dbReference type="Proteomes" id="UP001501169"/>
    </source>
</evidence>
<organism evidence="2 3">
    <name type="scientific">Rheinheimera aquimaris</name>
    <dbReference type="NCBI Taxonomy" id="412437"/>
    <lineage>
        <taxon>Bacteria</taxon>
        <taxon>Pseudomonadati</taxon>
        <taxon>Pseudomonadota</taxon>
        <taxon>Gammaproteobacteria</taxon>
        <taxon>Chromatiales</taxon>
        <taxon>Chromatiaceae</taxon>
        <taxon>Rheinheimera</taxon>
    </lineage>
</organism>
<dbReference type="Proteomes" id="UP001501169">
    <property type="component" value="Unassembled WGS sequence"/>
</dbReference>
<dbReference type="PANTHER" id="PTHR30399:SF1">
    <property type="entry name" value="UTP PYROPHOSPHATASE"/>
    <property type="match status" value="1"/>
</dbReference>
<dbReference type="CDD" id="cd07344">
    <property type="entry name" value="M48_yhfN_like"/>
    <property type="match status" value="1"/>
</dbReference>
<protein>
    <submittedName>
        <fullName evidence="2">SprT family zinc-dependent metalloprotease</fullName>
    </submittedName>
</protein>
<evidence type="ECO:0000259" key="1">
    <source>
        <dbReference type="Pfam" id="PF01863"/>
    </source>
</evidence>
<sequence>MAALQLALDEISYLLTYSSKRRSVALQIADGKLTVRAPVGVSVAEVNALIARKQSWITKHLSQTQVQHTSDWLKQGCVPLLDQLLPFQVQSASVSGVMLSDGSVIVSMSKRARPTNAKLRQLLTDWYKQQANTWFTERVTFWQREMNLTSAALTIGNWKTKWGYCKSNAELGFNWRLMMAPVWIADYVVVHELAHLRHLNHSEQFWQLVQHYYPRHTDAKRWLKQNQQRLEL</sequence>
<evidence type="ECO:0000313" key="2">
    <source>
        <dbReference type="EMBL" id="GAA0562833.1"/>
    </source>
</evidence>
<proteinExistence type="predicted"/>
<dbReference type="InterPro" id="IPR002725">
    <property type="entry name" value="YgjP-like_metallopeptidase"/>
</dbReference>
<feature type="domain" description="YgjP-like metallopeptidase" evidence="1">
    <location>
        <begin position="22"/>
        <end position="226"/>
    </location>
</feature>
<gene>
    <name evidence="2" type="ORF">GCM10009098_33670</name>
</gene>
<dbReference type="PANTHER" id="PTHR30399">
    <property type="entry name" value="UNCHARACTERIZED PROTEIN YGJP"/>
    <property type="match status" value="1"/>
</dbReference>
<keyword evidence="2" id="KW-0482">Metalloprotease</keyword>
<keyword evidence="3" id="KW-1185">Reference proteome</keyword>
<reference evidence="2 3" key="1">
    <citation type="journal article" date="2019" name="Int. J. Syst. Evol. Microbiol.">
        <title>The Global Catalogue of Microorganisms (GCM) 10K type strain sequencing project: providing services to taxonomists for standard genome sequencing and annotation.</title>
        <authorList>
            <consortium name="The Broad Institute Genomics Platform"/>
            <consortium name="The Broad Institute Genome Sequencing Center for Infectious Disease"/>
            <person name="Wu L."/>
            <person name="Ma J."/>
        </authorList>
    </citation>
    <scope>NUCLEOTIDE SEQUENCE [LARGE SCALE GENOMIC DNA]</scope>
    <source>
        <strain evidence="2 3">JCM 14331</strain>
    </source>
</reference>
<keyword evidence="2" id="KW-0378">Hydrolase</keyword>
<dbReference type="RefSeq" id="WP_226768164.1">
    <property type="nucleotide sequence ID" value="NZ_BAAAEO010000006.1"/>
</dbReference>